<sequence>MSIDEASFWVITDNVEEVCGLMKEMTEFYNSNHFDITLDDLNKLTYCAFYDEDCFYRALFLKLIEEDITLAEVFLVDTGEVRSAPVTCVQPLEPRFCMRPPYARCCHLAGGLSNASSRILLKLLAAAYTLFCNTKASSQNHQNKSLMAKQELFMKEYVGIPCTIEVDDNTSESLGVYVILPSKQILNDILVQEGLALASKSIVLLE</sequence>
<dbReference type="Gene3D" id="2.40.50.90">
    <property type="match status" value="1"/>
</dbReference>
<dbReference type="Pfam" id="PF00567">
    <property type="entry name" value="TUDOR"/>
    <property type="match status" value="1"/>
</dbReference>
<dbReference type="SUPFAM" id="SSF63748">
    <property type="entry name" value="Tudor/PWWP/MBT"/>
    <property type="match status" value="1"/>
</dbReference>
<dbReference type="PANTHER" id="PTHR22948">
    <property type="entry name" value="TUDOR DOMAIN CONTAINING PROTEIN"/>
    <property type="match status" value="1"/>
</dbReference>
<dbReference type="GO" id="GO:0030719">
    <property type="term" value="P:P granule organization"/>
    <property type="evidence" value="ECO:0007669"/>
    <property type="project" value="TreeGrafter"/>
</dbReference>
<evidence type="ECO:0000259" key="1">
    <source>
        <dbReference type="Pfam" id="PF00567"/>
    </source>
</evidence>
<dbReference type="EMBL" id="OU893346">
    <property type="protein sequence ID" value="CAG9786303.1"/>
    <property type="molecule type" value="Genomic_DNA"/>
</dbReference>
<evidence type="ECO:0000313" key="3">
    <source>
        <dbReference type="Proteomes" id="UP001153714"/>
    </source>
</evidence>
<gene>
    <name evidence="2" type="ORF">DIATSA_LOCUS4267</name>
</gene>
<dbReference type="OrthoDB" id="10052065at2759"/>
<proteinExistence type="predicted"/>
<dbReference type="Gene3D" id="2.30.30.140">
    <property type="match status" value="1"/>
</dbReference>
<dbReference type="GO" id="GO:0007283">
    <property type="term" value="P:spermatogenesis"/>
    <property type="evidence" value="ECO:0007669"/>
    <property type="project" value="TreeGrafter"/>
</dbReference>
<dbReference type="AlphaFoldDB" id="A0A9N9W9F5"/>
<dbReference type="GO" id="GO:0043186">
    <property type="term" value="C:P granule"/>
    <property type="evidence" value="ECO:0007669"/>
    <property type="project" value="TreeGrafter"/>
</dbReference>
<organism evidence="2 3">
    <name type="scientific">Diatraea saccharalis</name>
    <name type="common">sugarcane borer</name>
    <dbReference type="NCBI Taxonomy" id="40085"/>
    <lineage>
        <taxon>Eukaryota</taxon>
        <taxon>Metazoa</taxon>
        <taxon>Ecdysozoa</taxon>
        <taxon>Arthropoda</taxon>
        <taxon>Hexapoda</taxon>
        <taxon>Insecta</taxon>
        <taxon>Pterygota</taxon>
        <taxon>Neoptera</taxon>
        <taxon>Endopterygota</taxon>
        <taxon>Lepidoptera</taxon>
        <taxon>Glossata</taxon>
        <taxon>Ditrysia</taxon>
        <taxon>Pyraloidea</taxon>
        <taxon>Crambidae</taxon>
        <taxon>Crambinae</taxon>
        <taxon>Diatraea</taxon>
    </lineage>
</organism>
<accession>A0A9N9W9F5</accession>
<dbReference type="GO" id="GO:0034587">
    <property type="term" value="P:piRNA processing"/>
    <property type="evidence" value="ECO:0007669"/>
    <property type="project" value="TreeGrafter"/>
</dbReference>
<dbReference type="InterPro" id="IPR035437">
    <property type="entry name" value="SNase_OB-fold_sf"/>
</dbReference>
<dbReference type="PANTHER" id="PTHR22948:SF29">
    <property type="entry name" value="FI02030P-RELATED"/>
    <property type="match status" value="1"/>
</dbReference>
<dbReference type="InterPro" id="IPR002999">
    <property type="entry name" value="Tudor"/>
</dbReference>
<dbReference type="Proteomes" id="UP001153714">
    <property type="component" value="Chromosome 15"/>
</dbReference>
<dbReference type="InterPro" id="IPR050621">
    <property type="entry name" value="Tudor_domain_containing"/>
</dbReference>
<evidence type="ECO:0000313" key="2">
    <source>
        <dbReference type="EMBL" id="CAG9786303.1"/>
    </source>
</evidence>
<protein>
    <recommendedName>
        <fullName evidence="1">Tudor domain-containing protein</fullName>
    </recommendedName>
</protein>
<feature type="domain" description="Tudor" evidence="1">
    <location>
        <begin position="6"/>
        <end position="110"/>
    </location>
</feature>
<name>A0A9N9W9F5_9NEOP</name>
<keyword evidence="3" id="KW-1185">Reference proteome</keyword>
<reference evidence="2" key="2">
    <citation type="submission" date="2022-10" db="EMBL/GenBank/DDBJ databases">
        <authorList>
            <consortium name="ENA_rothamsted_submissions"/>
            <consortium name="culmorum"/>
            <person name="King R."/>
        </authorList>
    </citation>
    <scope>NUCLEOTIDE SEQUENCE</scope>
</reference>
<reference evidence="2" key="1">
    <citation type="submission" date="2021-12" db="EMBL/GenBank/DDBJ databases">
        <authorList>
            <person name="King R."/>
        </authorList>
    </citation>
    <scope>NUCLEOTIDE SEQUENCE</scope>
</reference>